<evidence type="ECO:0000256" key="2">
    <source>
        <dbReference type="ARBA" id="ARBA00023015"/>
    </source>
</evidence>
<organism evidence="6 7">
    <name type="scientific">[Roseibacterium] beibuensis</name>
    <dbReference type="NCBI Taxonomy" id="1193142"/>
    <lineage>
        <taxon>Bacteria</taxon>
        <taxon>Pseudomonadati</taxon>
        <taxon>Pseudomonadota</taxon>
        <taxon>Alphaproteobacteria</taxon>
        <taxon>Rhodobacterales</taxon>
        <taxon>Roseobacteraceae</taxon>
        <taxon>Roseicyclus</taxon>
    </lineage>
</organism>
<evidence type="ECO:0000259" key="5">
    <source>
        <dbReference type="PROSITE" id="PS50931"/>
    </source>
</evidence>
<dbReference type="InterPro" id="IPR000847">
    <property type="entry name" value="LysR_HTH_N"/>
</dbReference>
<dbReference type="InterPro" id="IPR050950">
    <property type="entry name" value="HTH-type_LysR_regulators"/>
</dbReference>
<evidence type="ECO:0000256" key="4">
    <source>
        <dbReference type="ARBA" id="ARBA00023163"/>
    </source>
</evidence>
<comment type="similarity">
    <text evidence="1">Belongs to the LysR transcriptional regulatory family.</text>
</comment>
<evidence type="ECO:0000313" key="6">
    <source>
        <dbReference type="EMBL" id="GAA5080802.1"/>
    </source>
</evidence>
<comment type="caution">
    <text evidence="6">The sequence shown here is derived from an EMBL/GenBank/DDBJ whole genome shotgun (WGS) entry which is preliminary data.</text>
</comment>
<sequence length="294" mass="31485">MSLRHVRVFLAIAEAGTVSAAARRLHVSQPALSKTLADIERIVGHPLFDRTGRKMTLTVPGTLFRRHALDAVHSLESGLQAISGDGATETLSVGLLPTVAASLFPDVARRYAHDRPASVISVTTGPHGYLLDRLRRGDIDLMVGRMPEPSEMAGLRFAFLYEDSIELVARAGHPGLKTDVAEAVRANPVILPTRESIIRKIVDGFLAAQGLADLRPILETVSPNLALPLLLDTDMLWFISRGVVARELSSGNLSTFDLGAGYMSGAVGITLRQGAETTANADYLIELLHAAASN</sequence>
<dbReference type="PANTHER" id="PTHR30419:SF8">
    <property type="entry name" value="NITROGEN ASSIMILATION TRANSCRIPTIONAL ACTIVATOR-RELATED"/>
    <property type="match status" value="1"/>
</dbReference>
<keyword evidence="4" id="KW-0804">Transcription</keyword>
<keyword evidence="7" id="KW-1185">Reference proteome</keyword>
<name>A0ABP9LMF2_9RHOB</name>
<evidence type="ECO:0000256" key="3">
    <source>
        <dbReference type="ARBA" id="ARBA00023125"/>
    </source>
</evidence>
<dbReference type="Gene3D" id="1.10.10.10">
    <property type="entry name" value="Winged helix-like DNA-binding domain superfamily/Winged helix DNA-binding domain"/>
    <property type="match status" value="1"/>
</dbReference>
<dbReference type="PRINTS" id="PR00039">
    <property type="entry name" value="HTHLYSR"/>
</dbReference>
<gene>
    <name evidence="6" type="primary">pcaQ</name>
    <name evidence="6" type="ORF">GCM10023209_34800</name>
</gene>
<dbReference type="PANTHER" id="PTHR30419">
    <property type="entry name" value="HTH-TYPE TRANSCRIPTIONAL REGULATOR YBHD"/>
    <property type="match status" value="1"/>
</dbReference>
<reference evidence="7" key="1">
    <citation type="journal article" date="2019" name="Int. J. Syst. Evol. Microbiol.">
        <title>The Global Catalogue of Microorganisms (GCM) 10K type strain sequencing project: providing services to taxonomists for standard genome sequencing and annotation.</title>
        <authorList>
            <consortium name="The Broad Institute Genomics Platform"/>
            <consortium name="The Broad Institute Genome Sequencing Center for Infectious Disease"/>
            <person name="Wu L."/>
            <person name="Ma J."/>
        </authorList>
    </citation>
    <scope>NUCLEOTIDE SEQUENCE [LARGE SCALE GENOMIC DNA]</scope>
    <source>
        <strain evidence="7">JCM 18015</strain>
    </source>
</reference>
<keyword evidence="3" id="KW-0238">DNA-binding</keyword>
<dbReference type="Proteomes" id="UP001499910">
    <property type="component" value="Unassembled WGS sequence"/>
</dbReference>
<dbReference type="InterPro" id="IPR036388">
    <property type="entry name" value="WH-like_DNA-bd_sf"/>
</dbReference>
<keyword evidence="2" id="KW-0805">Transcription regulation</keyword>
<dbReference type="EMBL" id="BAABHW010000007">
    <property type="protein sequence ID" value="GAA5080802.1"/>
    <property type="molecule type" value="Genomic_DNA"/>
</dbReference>
<dbReference type="Gene3D" id="3.40.190.10">
    <property type="entry name" value="Periplasmic binding protein-like II"/>
    <property type="match status" value="2"/>
</dbReference>
<dbReference type="InterPro" id="IPR036390">
    <property type="entry name" value="WH_DNA-bd_sf"/>
</dbReference>
<evidence type="ECO:0000256" key="1">
    <source>
        <dbReference type="ARBA" id="ARBA00009437"/>
    </source>
</evidence>
<dbReference type="RefSeq" id="WP_259554204.1">
    <property type="nucleotide sequence ID" value="NZ_BAABHW010000007.1"/>
</dbReference>
<evidence type="ECO:0000313" key="7">
    <source>
        <dbReference type="Proteomes" id="UP001499910"/>
    </source>
</evidence>
<dbReference type="Pfam" id="PF00126">
    <property type="entry name" value="HTH_1"/>
    <property type="match status" value="1"/>
</dbReference>
<dbReference type="Pfam" id="PF03466">
    <property type="entry name" value="LysR_substrate"/>
    <property type="match status" value="1"/>
</dbReference>
<accession>A0ABP9LMF2</accession>
<dbReference type="PROSITE" id="PS50931">
    <property type="entry name" value="HTH_LYSR"/>
    <property type="match status" value="1"/>
</dbReference>
<proteinExistence type="inferred from homology"/>
<dbReference type="SUPFAM" id="SSF46785">
    <property type="entry name" value="Winged helix' DNA-binding domain"/>
    <property type="match status" value="1"/>
</dbReference>
<dbReference type="InterPro" id="IPR005119">
    <property type="entry name" value="LysR_subst-bd"/>
</dbReference>
<dbReference type="SUPFAM" id="SSF53850">
    <property type="entry name" value="Periplasmic binding protein-like II"/>
    <property type="match status" value="1"/>
</dbReference>
<protein>
    <submittedName>
        <fullName evidence="6">Pca operon transcription factor PcaQ</fullName>
    </submittedName>
</protein>
<feature type="domain" description="HTH lysR-type" evidence="5">
    <location>
        <begin position="1"/>
        <end position="58"/>
    </location>
</feature>